<reference evidence="2" key="1">
    <citation type="submission" date="2020-03" db="EMBL/GenBank/DDBJ databases">
        <title>Solimonas marina sp. nov., isolated from deep seawater of the Pacific Ocean.</title>
        <authorList>
            <person name="Liu X."/>
            <person name="Lai Q."/>
            <person name="Sun F."/>
            <person name="Gai Y."/>
            <person name="Li G."/>
            <person name="Shao Z."/>
        </authorList>
    </citation>
    <scope>NUCLEOTIDE SEQUENCE</scope>
    <source>
        <strain evidence="2">C16B3</strain>
    </source>
</reference>
<dbReference type="EMBL" id="JAAVXB010000014">
    <property type="protein sequence ID" value="NKF24414.1"/>
    <property type="molecule type" value="Genomic_DNA"/>
</dbReference>
<dbReference type="RefSeq" id="WP_168149711.1">
    <property type="nucleotide sequence ID" value="NZ_JAAVXB010000014.1"/>
</dbReference>
<evidence type="ECO:0000256" key="1">
    <source>
        <dbReference type="SAM" id="MobiDB-lite"/>
    </source>
</evidence>
<organism evidence="2 3">
    <name type="scientific">Solimonas marina</name>
    <dbReference type="NCBI Taxonomy" id="2714601"/>
    <lineage>
        <taxon>Bacteria</taxon>
        <taxon>Pseudomonadati</taxon>
        <taxon>Pseudomonadota</taxon>
        <taxon>Gammaproteobacteria</taxon>
        <taxon>Nevskiales</taxon>
        <taxon>Nevskiaceae</taxon>
        <taxon>Solimonas</taxon>
    </lineage>
</organism>
<feature type="region of interest" description="Disordered" evidence="1">
    <location>
        <begin position="183"/>
        <end position="202"/>
    </location>
</feature>
<protein>
    <submittedName>
        <fullName evidence="2">Uncharacterized protein</fullName>
    </submittedName>
</protein>
<dbReference type="AlphaFoldDB" id="A0A970BAH1"/>
<evidence type="ECO:0000313" key="3">
    <source>
        <dbReference type="Proteomes" id="UP000653472"/>
    </source>
</evidence>
<keyword evidence="3" id="KW-1185">Reference proteome</keyword>
<proteinExistence type="predicted"/>
<evidence type="ECO:0000313" key="2">
    <source>
        <dbReference type="EMBL" id="NKF24414.1"/>
    </source>
</evidence>
<sequence>MDLPLPSTFHRELSAERLNLIASWLLEEYYATQEDLVRDTDSSYTRGCTAFGRQRGRIMKEAASLKYSWLSIKGAGNDLVFGIGHVPCRYSNDDPDNPKKDAVLVANQHQLPFLDFEDDLAPTRFCFVLDKGLEGVTDAHVELLGYTGAGTLVSRWISSNVRTLHAVNDQKLSSAVPVGKPVLAPKRRDAANGDDNVVAPQS</sequence>
<dbReference type="Proteomes" id="UP000653472">
    <property type="component" value="Unassembled WGS sequence"/>
</dbReference>
<accession>A0A970BAH1</accession>
<name>A0A970BAH1_9GAMM</name>
<comment type="caution">
    <text evidence="2">The sequence shown here is derived from an EMBL/GenBank/DDBJ whole genome shotgun (WGS) entry which is preliminary data.</text>
</comment>
<gene>
    <name evidence="2" type="ORF">G7Y82_19055</name>
</gene>